<dbReference type="GO" id="GO:0004516">
    <property type="term" value="F:nicotinate phosphoribosyltransferase activity"/>
    <property type="evidence" value="ECO:0007669"/>
    <property type="project" value="InterPro"/>
</dbReference>
<keyword evidence="3 4" id="KW-0175">Coiled coil</keyword>
<evidence type="ECO:0000256" key="1">
    <source>
        <dbReference type="ARBA" id="ARBA00004790"/>
    </source>
</evidence>
<comment type="caution">
    <text evidence="9">The sequence shown here is derived from an EMBL/GenBank/DDBJ whole genome shotgun (WGS) entry which is preliminary data.</text>
</comment>
<dbReference type="Gene3D" id="1.25.40.280">
    <property type="entry name" value="alix/aip1 like domains"/>
    <property type="match status" value="1"/>
</dbReference>
<dbReference type="InterPro" id="IPR001478">
    <property type="entry name" value="PDZ"/>
</dbReference>
<dbReference type="PROSITE" id="PS51180">
    <property type="entry name" value="BRO1"/>
    <property type="match status" value="1"/>
</dbReference>
<evidence type="ECO:0000313" key="9">
    <source>
        <dbReference type="EMBL" id="TRY97593.1"/>
    </source>
</evidence>
<dbReference type="EMBL" id="SRMA01025217">
    <property type="protein sequence ID" value="TRY97593.1"/>
    <property type="molecule type" value="Genomic_DNA"/>
</dbReference>
<name>A0A553R600_9TELE</name>
<dbReference type="SUPFAM" id="SSF50156">
    <property type="entry name" value="PDZ domain-like"/>
    <property type="match status" value="1"/>
</dbReference>
<dbReference type="STRING" id="623744.A0A553R600"/>
<dbReference type="Gene3D" id="3.20.140.10">
    <property type="entry name" value="nicotinate phosphoribosyltransferase"/>
    <property type="match status" value="2"/>
</dbReference>
<feature type="compositionally biased region" description="Basic and acidic residues" evidence="5">
    <location>
        <begin position="563"/>
        <end position="573"/>
    </location>
</feature>
<dbReference type="GO" id="GO:0051497">
    <property type="term" value="P:negative regulation of stress fiber assembly"/>
    <property type="evidence" value="ECO:0007669"/>
    <property type="project" value="TreeGrafter"/>
</dbReference>
<proteinExistence type="inferred from homology"/>
<dbReference type="Gene3D" id="3.20.20.70">
    <property type="entry name" value="Aldolase class I"/>
    <property type="match status" value="1"/>
</dbReference>
<dbReference type="NCBIfam" id="TIGR01513">
    <property type="entry name" value="NAPRTase_put"/>
    <property type="match status" value="1"/>
</dbReference>
<dbReference type="Pfam" id="PF17767">
    <property type="entry name" value="NAPRTase_N"/>
    <property type="match status" value="1"/>
</dbReference>
<dbReference type="InterPro" id="IPR047138">
    <property type="entry name" value="RHPN1_2"/>
</dbReference>
<dbReference type="Gene3D" id="1.10.287.160">
    <property type="entry name" value="HR1 repeat"/>
    <property type="match status" value="1"/>
</dbReference>
<evidence type="ECO:0000256" key="5">
    <source>
        <dbReference type="SAM" id="MobiDB-lite"/>
    </source>
</evidence>
<evidence type="ECO:0000313" key="10">
    <source>
        <dbReference type="Proteomes" id="UP000316079"/>
    </source>
</evidence>
<protein>
    <recommendedName>
        <fullName evidence="11">Nicotinate phosphoribosyltransferase</fullName>
    </recommendedName>
</protein>
<sequence>MNGNMATLEGDAALELSVRHRVPPLLTDLYQFSMAYAYWRAGRHAEPAVFELFFRENPFGGAFSLFAGLSDCLMFLKNFSFSEDDVEYLRSVLPANTDPKFFCYLKELDCSGVSVSAVPEGSVVFARVPLLEVSGPLAVVQLLETSLLCLVNYASLVCSNAARFRVAAGSRRRLMEMGLRRAQGPDGGLSASRYAYIGGFDLSSNALAGRLFGIPVAGTMAHSYVTSFSSLEEVWPQTLVPNGGGAPVDLIALSKLWLSRVLKLLSSSLNQIREGELASFLSYAIAYPHNFLPVIDSYSVSGSGVLCFCAVALSLTELLYAPLGVRLDSGDLCRQSLEVRKAFRECSKHFSVPQFESLIIVGTNSISEQSLAELNKKDNEIDVVGVGTHLVTCTRQPSLGCVYKLVEVRGRGRMKLSEDPEKSTLPGRKAVYRLLDSHGHPQLDLLCLWEEAAPVAGVPLKCFPLTENSSVQSMTPAQVTSLRSEVFLCGKISSPLSSASESRERAQASLQTLNSHHRRLQEPVQYTSGYTPWSLTSQRETAPIATSSSPIEAMGKHGTRPKRMTDRQVDSHTGELMMSDSGSDEDFTQDTGSTESVRKGCDPLVSTQRSKLQQRRAKLNQKINRELLLRTGAENLYRASSNQKVKETVALELSFVNSNLQLLKEELEELNSSMNIYQTQSVTCCFPAKNGSDGQVVLSRRVEEKKEFISEHYGEEPSLYRSEIQEFMELRQAMRTPSRNDAGPELLMEYFNQLYFLEQRFFSPHRSLGLHFHWYDSLTGVPSVQRALAFEKGSVLFNIGALYTQIGARQDRSTLSGIENAIDAFQRAAGAFLYLRENFSHAPSLDMSGPALSMLVRLMVAQVQECVCEKLILSSQENKLKVLLQAAQEAARVSDVYSLVLQAMSVPLLKDYVPFSWISMVQVKTHHFRALAHYHTAAALCDCSGFQDKDNEEGDIKALIQIHTREPEKLNLHDPEDKRRLGKAHLRKAIIRHEEALRLHGICKMLRKMDLLQEVLAHTHSRSLEKYSEMDQEDDFCELAEAPDIQSHTQQKPDIRAPDFSVVRVTDIFHRLGPLSVFSARNRWIRRSVCLIRGEAGLGLTLRGDSPVLVAGVLPGGCAAEAGLRDGDYIVSVNGVDCRWAEHAEVVHALKSCSEQAIELHVITLQMHQTERRLNLSPGATEQQQCSRVPEQNPHRPSSLWSWSWRTTGVSRRTLSSSRSFPESQAMY</sequence>
<feature type="coiled-coil region" evidence="4">
    <location>
        <begin position="653"/>
        <end position="680"/>
    </location>
</feature>
<dbReference type="SMART" id="SM00742">
    <property type="entry name" value="Hr1"/>
    <property type="match status" value="1"/>
</dbReference>
<accession>A0A553R600</accession>
<evidence type="ECO:0008006" key="11">
    <source>
        <dbReference type="Google" id="ProtNLM"/>
    </source>
</evidence>
<feature type="region of interest" description="Disordered" evidence="5">
    <location>
        <begin position="538"/>
        <end position="612"/>
    </location>
</feature>
<keyword evidence="10" id="KW-1185">Reference proteome</keyword>
<dbReference type="GO" id="GO:0007165">
    <property type="term" value="P:signal transduction"/>
    <property type="evidence" value="ECO:0007669"/>
    <property type="project" value="InterPro"/>
</dbReference>
<evidence type="ECO:0000259" key="7">
    <source>
        <dbReference type="PROSITE" id="PS51180"/>
    </source>
</evidence>
<evidence type="ECO:0000256" key="4">
    <source>
        <dbReference type="SAM" id="Coils"/>
    </source>
</evidence>
<dbReference type="Pfam" id="PF02185">
    <property type="entry name" value="HR1"/>
    <property type="match status" value="1"/>
</dbReference>
<dbReference type="SMART" id="SM01041">
    <property type="entry name" value="BRO1"/>
    <property type="match status" value="1"/>
</dbReference>
<dbReference type="PROSITE" id="PS51860">
    <property type="entry name" value="REM_1"/>
    <property type="match status" value="1"/>
</dbReference>
<dbReference type="InterPro" id="IPR040727">
    <property type="entry name" value="NAPRTase_N"/>
</dbReference>
<evidence type="ECO:0000259" key="8">
    <source>
        <dbReference type="PROSITE" id="PS51860"/>
    </source>
</evidence>
<organism evidence="9 10">
    <name type="scientific">Danionella cerebrum</name>
    <dbReference type="NCBI Taxonomy" id="2873325"/>
    <lineage>
        <taxon>Eukaryota</taxon>
        <taxon>Metazoa</taxon>
        <taxon>Chordata</taxon>
        <taxon>Craniata</taxon>
        <taxon>Vertebrata</taxon>
        <taxon>Euteleostomi</taxon>
        <taxon>Actinopterygii</taxon>
        <taxon>Neopterygii</taxon>
        <taxon>Teleostei</taxon>
        <taxon>Ostariophysi</taxon>
        <taxon>Cypriniformes</taxon>
        <taxon>Danionidae</taxon>
        <taxon>Danioninae</taxon>
        <taxon>Danionella</taxon>
    </lineage>
</organism>
<dbReference type="PROSITE" id="PS50106">
    <property type="entry name" value="PDZ"/>
    <property type="match status" value="1"/>
</dbReference>
<dbReference type="GO" id="GO:0009435">
    <property type="term" value="P:NAD+ biosynthetic process"/>
    <property type="evidence" value="ECO:0007669"/>
    <property type="project" value="UniProtKB-UniPathway"/>
</dbReference>
<feature type="domain" description="BRO1" evidence="7">
    <location>
        <begin position="675"/>
        <end position="1075"/>
    </location>
</feature>
<dbReference type="PANTHER" id="PTHR23031:SF6">
    <property type="entry name" value="RHOPHILIN-1"/>
    <property type="match status" value="1"/>
</dbReference>
<dbReference type="Pfam" id="PF00595">
    <property type="entry name" value="PDZ"/>
    <property type="match status" value="1"/>
</dbReference>
<dbReference type="SUPFAM" id="SSF54675">
    <property type="entry name" value="Nicotinate/Quinolinate PRTase N-terminal domain-like"/>
    <property type="match status" value="1"/>
</dbReference>
<dbReference type="SMART" id="SM00228">
    <property type="entry name" value="PDZ"/>
    <property type="match status" value="1"/>
</dbReference>
<dbReference type="SUPFAM" id="SSF51690">
    <property type="entry name" value="Nicotinate/Quinolinate PRTase C-terminal domain-like"/>
    <property type="match status" value="1"/>
</dbReference>
<dbReference type="Pfam" id="PF17956">
    <property type="entry name" value="NAPRTase_C"/>
    <property type="match status" value="1"/>
</dbReference>
<dbReference type="AlphaFoldDB" id="A0A553R600"/>
<dbReference type="InterPro" id="IPR036274">
    <property type="entry name" value="HR1_rpt_sf"/>
</dbReference>
<dbReference type="CDD" id="cd06712">
    <property type="entry name" value="PDZ_rhophilin-like"/>
    <property type="match status" value="1"/>
</dbReference>
<reference evidence="9 10" key="1">
    <citation type="journal article" date="2019" name="Sci. Data">
        <title>Hybrid genome assembly and annotation of Danionella translucida.</title>
        <authorList>
            <person name="Kadobianskyi M."/>
            <person name="Schulze L."/>
            <person name="Schuelke M."/>
            <person name="Judkewitz B."/>
        </authorList>
    </citation>
    <scope>NUCLEOTIDE SEQUENCE [LARGE SCALE GENOMIC DNA]</scope>
    <source>
        <strain evidence="9 10">Bolton</strain>
    </source>
</reference>
<dbReference type="Pfam" id="PF03097">
    <property type="entry name" value="BRO1"/>
    <property type="match status" value="1"/>
</dbReference>
<dbReference type="Gene3D" id="2.30.42.10">
    <property type="match status" value="1"/>
</dbReference>
<dbReference type="FunFam" id="3.20.140.10:FF:000012">
    <property type="entry name" value="Nicotinate phosphoribosyltransferase"/>
    <property type="match status" value="1"/>
</dbReference>
<comment type="similarity">
    <text evidence="2">Belongs to the RHPN family.</text>
</comment>
<dbReference type="InterPro" id="IPR038499">
    <property type="entry name" value="BRO1_sf"/>
</dbReference>
<dbReference type="UniPathway" id="UPA00253"/>
<dbReference type="CDD" id="cd01570">
    <property type="entry name" value="NAPRTase_A"/>
    <property type="match status" value="1"/>
</dbReference>
<dbReference type="SUPFAM" id="SSF46585">
    <property type="entry name" value="HR1 repeat"/>
    <property type="match status" value="1"/>
</dbReference>
<evidence type="ECO:0000256" key="3">
    <source>
        <dbReference type="PROSITE-ProRule" id="PRU01207"/>
    </source>
</evidence>
<dbReference type="InterPro" id="IPR006405">
    <property type="entry name" value="Nic_PRibTrfase_pncB"/>
</dbReference>
<dbReference type="InterPro" id="IPR036034">
    <property type="entry name" value="PDZ_sf"/>
</dbReference>
<feature type="compositionally biased region" description="Polar residues" evidence="5">
    <location>
        <begin position="1178"/>
        <end position="1187"/>
    </location>
</feature>
<dbReference type="InterPro" id="IPR011072">
    <property type="entry name" value="HR1_rho-bd"/>
</dbReference>
<dbReference type="InterPro" id="IPR036068">
    <property type="entry name" value="Nicotinate_pribotase-like_C"/>
</dbReference>
<evidence type="ECO:0000259" key="6">
    <source>
        <dbReference type="PROSITE" id="PS50106"/>
    </source>
</evidence>
<dbReference type="InterPro" id="IPR013785">
    <property type="entry name" value="Aldolase_TIM"/>
</dbReference>
<feature type="domain" description="PDZ" evidence="6">
    <location>
        <begin position="1088"/>
        <end position="1152"/>
    </location>
</feature>
<comment type="pathway">
    <text evidence="1">Cofactor biosynthesis; NAD(+) biosynthesis.</text>
</comment>
<dbReference type="PANTHER" id="PTHR23031">
    <property type="entry name" value="RHOPHILIN"/>
    <property type="match status" value="1"/>
</dbReference>
<feature type="region of interest" description="Disordered" evidence="5">
    <location>
        <begin position="1178"/>
        <end position="1200"/>
    </location>
</feature>
<gene>
    <name evidence="9" type="ORF">DNTS_033220</name>
</gene>
<dbReference type="InterPro" id="IPR041619">
    <property type="entry name" value="NAPRTase_C"/>
</dbReference>
<dbReference type="Proteomes" id="UP000316079">
    <property type="component" value="Unassembled WGS sequence"/>
</dbReference>
<evidence type="ECO:0000256" key="2">
    <source>
        <dbReference type="ARBA" id="ARBA00010369"/>
    </source>
</evidence>
<feature type="region of interest" description="Disordered" evidence="5">
    <location>
        <begin position="498"/>
        <end position="517"/>
    </location>
</feature>
<dbReference type="InterPro" id="IPR004328">
    <property type="entry name" value="BRO1_dom"/>
</dbReference>
<feature type="compositionally biased region" description="Polar residues" evidence="5">
    <location>
        <begin position="538"/>
        <end position="550"/>
    </location>
</feature>
<feature type="domain" description="REM-1" evidence="8">
    <location>
        <begin position="602"/>
        <end position="676"/>
    </location>
</feature>
<dbReference type="OrthoDB" id="193380at2759"/>